<sequence>MLCYDLHCFTSFNPLPDLTLHISRTCRQPFLTRAFTSSNTRHYKHHLQDPPGNISTALRDTCTGILTRIYNIKKVSHKGTEEATGACWGRSGRGGAR</sequence>
<keyword evidence="2" id="KW-1185">Reference proteome</keyword>
<accession>A0A5B7JET8</accession>
<comment type="caution">
    <text evidence="1">The sequence shown here is derived from an EMBL/GenBank/DDBJ whole genome shotgun (WGS) entry which is preliminary data.</text>
</comment>
<protein>
    <submittedName>
        <fullName evidence="1">Uncharacterized protein</fullName>
    </submittedName>
</protein>
<reference evidence="1 2" key="1">
    <citation type="submission" date="2019-05" db="EMBL/GenBank/DDBJ databases">
        <title>Another draft genome of Portunus trituberculatus and its Hox gene families provides insights of decapod evolution.</title>
        <authorList>
            <person name="Jeong J.-H."/>
            <person name="Song I."/>
            <person name="Kim S."/>
            <person name="Choi T."/>
            <person name="Kim D."/>
            <person name="Ryu S."/>
            <person name="Kim W."/>
        </authorList>
    </citation>
    <scope>NUCLEOTIDE SEQUENCE [LARGE SCALE GENOMIC DNA]</scope>
    <source>
        <tissue evidence="1">Muscle</tissue>
    </source>
</reference>
<evidence type="ECO:0000313" key="1">
    <source>
        <dbReference type="EMBL" id="MPC91488.1"/>
    </source>
</evidence>
<gene>
    <name evidence="1" type="ORF">E2C01_086528</name>
</gene>
<dbReference type="EMBL" id="VSRR010087942">
    <property type="protein sequence ID" value="MPC91488.1"/>
    <property type="molecule type" value="Genomic_DNA"/>
</dbReference>
<proteinExistence type="predicted"/>
<dbReference type="AlphaFoldDB" id="A0A5B7JET8"/>
<dbReference type="Proteomes" id="UP000324222">
    <property type="component" value="Unassembled WGS sequence"/>
</dbReference>
<name>A0A5B7JET8_PORTR</name>
<evidence type="ECO:0000313" key="2">
    <source>
        <dbReference type="Proteomes" id="UP000324222"/>
    </source>
</evidence>
<organism evidence="1 2">
    <name type="scientific">Portunus trituberculatus</name>
    <name type="common">Swimming crab</name>
    <name type="synonym">Neptunus trituberculatus</name>
    <dbReference type="NCBI Taxonomy" id="210409"/>
    <lineage>
        <taxon>Eukaryota</taxon>
        <taxon>Metazoa</taxon>
        <taxon>Ecdysozoa</taxon>
        <taxon>Arthropoda</taxon>
        <taxon>Crustacea</taxon>
        <taxon>Multicrustacea</taxon>
        <taxon>Malacostraca</taxon>
        <taxon>Eumalacostraca</taxon>
        <taxon>Eucarida</taxon>
        <taxon>Decapoda</taxon>
        <taxon>Pleocyemata</taxon>
        <taxon>Brachyura</taxon>
        <taxon>Eubrachyura</taxon>
        <taxon>Portunoidea</taxon>
        <taxon>Portunidae</taxon>
        <taxon>Portuninae</taxon>
        <taxon>Portunus</taxon>
    </lineage>
</organism>